<reference evidence="2 3" key="1">
    <citation type="journal article" date="2020" name="ISME J.">
        <title>Uncovering the hidden diversity of litter-decomposition mechanisms in mushroom-forming fungi.</title>
        <authorList>
            <person name="Floudas D."/>
            <person name="Bentzer J."/>
            <person name="Ahren D."/>
            <person name="Johansson T."/>
            <person name="Persson P."/>
            <person name="Tunlid A."/>
        </authorList>
    </citation>
    <scope>NUCLEOTIDE SEQUENCE [LARGE SCALE GENOMIC DNA]</scope>
    <source>
        <strain evidence="2 3">CBS 291.85</strain>
    </source>
</reference>
<accession>A0A8H5GKC2</accession>
<feature type="region of interest" description="Disordered" evidence="1">
    <location>
        <begin position="17"/>
        <end position="36"/>
    </location>
</feature>
<comment type="caution">
    <text evidence="2">The sequence shown here is derived from an EMBL/GenBank/DDBJ whole genome shotgun (WGS) entry which is preliminary data.</text>
</comment>
<evidence type="ECO:0000256" key="1">
    <source>
        <dbReference type="SAM" id="MobiDB-lite"/>
    </source>
</evidence>
<proteinExistence type="predicted"/>
<keyword evidence="3" id="KW-1185">Reference proteome</keyword>
<dbReference type="EMBL" id="JAACJM010000024">
    <property type="protein sequence ID" value="KAF5366315.1"/>
    <property type="molecule type" value="Genomic_DNA"/>
</dbReference>
<organism evidence="2 3">
    <name type="scientific">Tetrapyrgos nigripes</name>
    <dbReference type="NCBI Taxonomy" id="182062"/>
    <lineage>
        <taxon>Eukaryota</taxon>
        <taxon>Fungi</taxon>
        <taxon>Dikarya</taxon>
        <taxon>Basidiomycota</taxon>
        <taxon>Agaricomycotina</taxon>
        <taxon>Agaricomycetes</taxon>
        <taxon>Agaricomycetidae</taxon>
        <taxon>Agaricales</taxon>
        <taxon>Marasmiineae</taxon>
        <taxon>Marasmiaceae</taxon>
        <taxon>Tetrapyrgos</taxon>
    </lineage>
</organism>
<gene>
    <name evidence="2" type="ORF">D9758_005710</name>
</gene>
<dbReference type="Proteomes" id="UP000559256">
    <property type="component" value="Unassembled WGS sequence"/>
</dbReference>
<evidence type="ECO:0000313" key="3">
    <source>
        <dbReference type="Proteomes" id="UP000559256"/>
    </source>
</evidence>
<dbReference type="AlphaFoldDB" id="A0A8H5GKC2"/>
<sequence>MAAQQVRLSTDVIVSPLPNEASPVQTSRPMDQESRLHSKNETLHEWLQIFMTGWPADARMRGTIVELVDRAPSPSTVWYLKTPVSSPEEERPEQYGQRQR</sequence>
<evidence type="ECO:0000313" key="2">
    <source>
        <dbReference type="EMBL" id="KAF5366315.1"/>
    </source>
</evidence>
<name>A0A8H5GKC2_9AGAR</name>
<feature type="region of interest" description="Disordered" evidence="1">
    <location>
        <begin position="77"/>
        <end position="100"/>
    </location>
</feature>
<protein>
    <submittedName>
        <fullName evidence="2">Uncharacterized protein</fullName>
    </submittedName>
</protein>